<organism evidence="2">
    <name type="scientific">Stegastes partitus</name>
    <name type="common">bicolor damselfish</name>
    <dbReference type="NCBI Taxonomy" id="144197"/>
    <lineage>
        <taxon>Eukaryota</taxon>
        <taxon>Metazoa</taxon>
        <taxon>Chordata</taxon>
        <taxon>Craniata</taxon>
        <taxon>Vertebrata</taxon>
        <taxon>Euteleostomi</taxon>
        <taxon>Actinopterygii</taxon>
        <taxon>Neopterygii</taxon>
        <taxon>Teleostei</taxon>
        <taxon>Neoteleostei</taxon>
        <taxon>Acanthomorphata</taxon>
        <taxon>Ovalentaria</taxon>
        <taxon>Pomacentridae</taxon>
        <taxon>Stegastes</taxon>
    </lineage>
</organism>
<keyword evidence="1" id="KW-1133">Transmembrane helix</keyword>
<proteinExistence type="predicted"/>
<evidence type="ECO:0000256" key="1">
    <source>
        <dbReference type="SAM" id="Phobius"/>
    </source>
</evidence>
<accession>A0A3B5AZZ0</accession>
<keyword evidence="1" id="KW-0812">Transmembrane</keyword>
<name>A0A3B5AZZ0_9TELE</name>
<dbReference type="STRING" id="144197.ENSSPAP00000026913"/>
<reference evidence="2" key="1">
    <citation type="submission" date="2023-09" db="UniProtKB">
        <authorList>
            <consortium name="Ensembl"/>
        </authorList>
    </citation>
    <scope>IDENTIFICATION</scope>
</reference>
<sequence length="127" mass="13417">MVVLPIFVIILVVLRLFAVVLHVFVGMFVVVIHLFLVVLGLCGCFGTAGQTAAGGGGGGGVERIQVMFTPTICKVRCSQDRCVNYCERGNVTTLYSSAEGGGRRDGAHGPGFRVCKSSVHAEDLRSS</sequence>
<dbReference type="Ensembl" id="ENSSPAT00000027354.1">
    <property type="protein sequence ID" value="ENSSPAP00000026913.1"/>
    <property type="gene ID" value="ENSSPAG00000020298.1"/>
</dbReference>
<evidence type="ECO:0000313" key="2">
    <source>
        <dbReference type="Ensembl" id="ENSSPAP00000026913.1"/>
    </source>
</evidence>
<dbReference type="GeneTree" id="ENSGT00940000178040"/>
<protein>
    <submittedName>
        <fullName evidence="2">Uncharacterized protein</fullName>
    </submittedName>
</protein>
<dbReference type="AlphaFoldDB" id="A0A3B5AZZ0"/>
<keyword evidence="1" id="KW-0472">Membrane</keyword>
<feature type="transmembrane region" description="Helical" evidence="1">
    <location>
        <begin position="6"/>
        <end position="39"/>
    </location>
</feature>